<accession>E0Y2B9</accession>
<proteinExistence type="predicted"/>
<dbReference type="AlphaFoldDB" id="E0Y2B9"/>
<evidence type="ECO:0000313" key="1">
    <source>
        <dbReference type="EMBL" id="ADI20810.1"/>
    </source>
</evidence>
<organism evidence="1">
    <name type="scientific">uncultured alpha proteobacterium EF100_102A06</name>
    <dbReference type="NCBI Taxonomy" id="710799"/>
    <lineage>
        <taxon>Bacteria</taxon>
        <taxon>Pseudomonadati</taxon>
        <taxon>Pseudomonadota</taxon>
        <taxon>Alphaproteobacteria</taxon>
        <taxon>environmental samples</taxon>
    </lineage>
</organism>
<protein>
    <submittedName>
        <fullName evidence="1">Uncharacterized protein</fullName>
    </submittedName>
</protein>
<name>E0Y2B9_9PROT</name>
<dbReference type="EMBL" id="GU474947">
    <property type="protein sequence ID" value="ADI20810.1"/>
    <property type="molecule type" value="Genomic_DNA"/>
</dbReference>
<sequence>MGKPPEHARISLETALRYRLVAGQVKPMKTIRAKKSYLGSTDLCSMNN</sequence>
<reference evidence="1" key="1">
    <citation type="journal article" date="2011" name="Environ. Microbiol.">
        <title>Time-series analyses of Monterey Bay coastal microbial picoplankton using a 'genome proxy' microarray.</title>
        <authorList>
            <person name="Rich V.I."/>
            <person name="Pham V.D."/>
            <person name="Eppley J."/>
            <person name="Shi Y."/>
            <person name="DeLong E.F."/>
        </authorList>
    </citation>
    <scope>NUCLEOTIDE SEQUENCE</scope>
</reference>